<evidence type="ECO:0000313" key="18">
    <source>
        <dbReference type="Proteomes" id="UP001516023"/>
    </source>
</evidence>
<accession>A0ABD3P3E7</accession>
<sequence>MPSMTLVGALISALVLESFVAYGRSNRSALHASCNSFRAAFVQSFNTGDTVNAAPTKQQNGIRLGNPSRNRHFQHLLADTSRVNHDFRPNFLPIFLASSDAILDANNSGNNNAEEVAQKLRQRAKDLRKEALAEERNLRNIVESKKEADKREADEWIHVLLRGNTPHSMTQNEVVEDLNNVVAFDGTEEANHVHSNIPSAQTLALRMKEYKLTSMSKLIKIVERLHDRETSMLIGPEAMLSKPETISAGASFNNRGFVLGDYENNSMEPKVEENIRISGLLDRLLEAVQLLDEESGEINVASRLAPNLRMRVAELRESRAALLKRRVDAFLQSSKESESAKRGLFGGNGSDLDDLVRSSLQGDSNSDDNNEKRQRQEKMMKRLIETPQWLPTSLAPFAATSPAEVSVSHWKMIKTDLLTDGDIICTSWDSTDVAAVFRVRIARNEVDSEENYLGTNSQIAKIFNDIVVKLEEHPDLEGKVQLFLVDDNEWRPSMADGWNGAEDTTPPPVIIALPKDVEPEQESERGIGTKALAAFSTLTTLVTTLGYALSSFALNPSFFNAVVNENDVSLVPLCLPIFVGVLAISAFHELGHLVAAKKYGVKLGSPVPLPSFQVGSFGCITPMRSFPPTRTAIFDVAICGPGIAMVVSLFMIVAGFNLTTTSVSFSTFPHIPAAVMKSSFLVGSIATLVAPKVMLAPQSQPIPVHPLFMIGLAGLVMSSVNLLPIGRLDGGRACMAAWGRKVASSFSFLSLLAMAFYSFSGFSGVIMFWGALVVMTQRLPDIPAVNEVTGVGGLRSNVYIGLLILAVLTLTPFPGGVNPI</sequence>
<feature type="transmembrane region" description="Helical" evidence="14">
    <location>
        <begin position="674"/>
        <end position="695"/>
    </location>
</feature>
<name>A0ABD3P3E7_9STRA</name>
<keyword evidence="18" id="KW-1185">Reference proteome</keyword>
<evidence type="ECO:0000313" key="17">
    <source>
        <dbReference type="EMBL" id="KAL3782366.1"/>
    </source>
</evidence>
<evidence type="ECO:0000256" key="1">
    <source>
        <dbReference type="ARBA" id="ARBA00004141"/>
    </source>
</evidence>
<keyword evidence="15" id="KW-0732">Signal</keyword>
<evidence type="ECO:0000256" key="7">
    <source>
        <dbReference type="ARBA" id="ARBA00022692"/>
    </source>
</evidence>
<comment type="caution">
    <text evidence="17">The sequence shown here is derived from an EMBL/GenBank/DDBJ whole genome shotgun (WGS) entry which is preliminary data.</text>
</comment>
<dbReference type="InterPro" id="IPR008915">
    <property type="entry name" value="Peptidase_M50"/>
</dbReference>
<feature type="coiled-coil region" evidence="12">
    <location>
        <begin position="110"/>
        <end position="144"/>
    </location>
</feature>
<organism evidence="17 18">
    <name type="scientific">Cyclotella cryptica</name>
    <dbReference type="NCBI Taxonomy" id="29204"/>
    <lineage>
        <taxon>Eukaryota</taxon>
        <taxon>Sar</taxon>
        <taxon>Stramenopiles</taxon>
        <taxon>Ochrophyta</taxon>
        <taxon>Bacillariophyta</taxon>
        <taxon>Coscinodiscophyceae</taxon>
        <taxon>Thalassiosirophycidae</taxon>
        <taxon>Stephanodiscales</taxon>
        <taxon>Stephanodiscaceae</taxon>
        <taxon>Cyclotella</taxon>
    </lineage>
</organism>
<keyword evidence="12" id="KW-0175">Coiled coil</keyword>
<evidence type="ECO:0000256" key="9">
    <source>
        <dbReference type="ARBA" id="ARBA00022946"/>
    </source>
</evidence>
<evidence type="ECO:0000256" key="13">
    <source>
        <dbReference type="SAM" id="MobiDB-lite"/>
    </source>
</evidence>
<keyword evidence="6" id="KW-0645">Protease</keyword>
<feature type="transmembrane region" description="Helical" evidence="14">
    <location>
        <begin position="707"/>
        <end position="726"/>
    </location>
</feature>
<keyword evidence="8" id="KW-0378">Hydrolase</keyword>
<dbReference type="PANTHER" id="PTHR31412:SF0">
    <property type="entry name" value="ZINC METALLOPROTEASE EGY1, CHLOROPLASTIC-RELATED"/>
    <property type="match status" value="1"/>
</dbReference>
<evidence type="ECO:0000256" key="15">
    <source>
        <dbReference type="SAM" id="SignalP"/>
    </source>
</evidence>
<evidence type="ECO:0000256" key="11">
    <source>
        <dbReference type="ARBA" id="ARBA00023136"/>
    </source>
</evidence>
<feature type="chain" id="PRO_5044845435" description="Peptidase M50 domain-containing protein" evidence="15">
    <location>
        <begin position="26"/>
        <end position="820"/>
    </location>
</feature>
<feature type="transmembrane region" description="Helical" evidence="14">
    <location>
        <begin position="796"/>
        <end position="815"/>
    </location>
</feature>
<feature type="transmembrane region" description="Helical" evidence="14">
    <location>
        <begin position="746"/>
        <end position="775"/>
    </location>
</feature>
<dbReference type="Proteomes" id="UP001516023">
    <property type="component" value="Unassembled WGS sequence"/>
</dbReference>
<comment type="similarity">
    <text evidence="3">Belongs to the peptidase M50B family.</text>
</comment>
<comment type="subcellular location">
    <subcellularLocation>
        <location evidence="1">Membrane</location>
        <topology evidence="1">Multi-pass membrane protein</topology>
    </subcellularLocation>
    <subcellularLocation>
        <location evidence="2">Plastid</location>
        <location evidence="2">Chloroplast</location>
    </subcellularLocation>
</comment>
<gene>
    <name evidence="17" type="ORF">HJC23_002981</name>
</gene>
<protein>
    <recommendedName>
        <fullName evidence="16">Peptidase M50 domain-containing protein</fullName>
    </recommendedName>
</protein>
<keyword evidence="9" id="KW-0809">Transit peptide</keyword>
<keyword evidence="10 14" id="KW-1133">Transmembrane helix</keyword>
<dbReference type="PANTHER" id="PTHR31412">
    <property type="entry name" value="ZINC METALLOPROTEASE EGY1"/>
    <property type="match status" value="1"/>
</dbReference>
<feature type="domain" description="Peptidase M50" evidence="16">
    <location>
        <begin position="578"/>
        <end position="739"/>
    </location>
</feature>
<evidence type="ECO:0000256" key="5">
    <source>
        <dbReference type="ARBA" id="ARBA00022640"/>
    </source>
</evidence>
<evidence type="ECO:0000256" key="8">
    <source>
        <dbReference type="ARBA" id="ARBA00022801"/>
    </source>
</evidence>
<keyword evidence="5" id="KW-0934">Plastid</keyword>
<keyword evidence="11 14" id="KW-0472">Membrane</keyword>
<feature type="region of interest" description="Disordered" evidence="13">
    <location>
        <begin position="356"/>
        <end position="376"/>
    </location>
</feature>
<dbReference type="EMBL" id="JABMIG020000288">
    <property type="protein sequence ID" value="KAL3782366.1"/>
    <property type="molecule type" value="Genomic_DNA"/>
</dbReference>
<dbReference type="InterPro" id="IPR044838">
    <property type="entry name" value="EGY1-like"/>
</dbReference>
<feature type="transmembrane region" description="Helical" evidence="14">
    <location>
        <begin position="632"/>
        <end position="654"/>
    </location>
</feature>
<evidence type="ECO:0000259" key="16">
    <source>
        <dbReference type="Pfam" id="PF02163"/>
    </source>
</evidence>
<evidence type="ECO:0000256" key="12">
    <source>
        <dbReference type="SAM" id="Coils"/>
    </source>
</evidence>
<proteinExistence type="inferred from homology"/>
<dbReference type="GO" id="GO:0016020">
    <property type="term" value="C:membrane"/>
    <property type="evidence" value="ECO:0007669"/>
    <property type="project" value="UniProtKB-SubCell"/>
</dbReference>
<feature type="signal peptide" evidence="15">
    <location>
        <begin position="1"/>
        <end position="25"/>
    </location>
</feature>
<dbReference type="CDD" id="cd06160">
    <property type="entry name" value="S2P-M50_like_2"/>
    <property type="match status" value="1"/>
</dbReference>
<evidence type="ECO:0000256" key="14">
    <source>
        <dbReference type="SAM" id="Phobius"/>
    </source>
</evidence>
<feature type="transmembrane region" description="Helical" evidence="14">
    <location>
        <begin position="570"/>
        <end position="588"/>
    </location>
</feature>
<reference evidence="17 18" key="1">
    <citation type="journal article" date="2020" name="G3 (Bethesda)">
        <title>Improved Reference Genome for Cyclotella cryptica CCMP332, a Model for Cell Wall Morphogenesis, Salinity Adaptation, and Lipid Production in Diatoms (Bacillariophyta).</title>
        <authorList>
            <person name="Roberts W.R."/>
            <person name="Downey K.M."/>
            <person name="Ruck E.C."/>
            <person name="Traller J.C."/>
            <person name="Alverson A.J."/>
        </authorList>
    </citation>
    <scope>NUCLEOTIDE SEQUENCE [LARGE SCALE GENOMIC DNA]</scope>
    <source>
        <strain evidence="17 18">CCMP332</strain>
    </source>
</reference>
<dbReference type="AlphaFoldDB" id="A0ABD3P3E7"/>
<keyword evidence="7 14" id="KW-0812">Transmembrane</keyword>
<evidence type="ECO:0000256" key="2">
    <source>
        <dbReference type="ARBA" id="ARBA00004229"/>
    </source>
</evidence>
<dbReference type="Pfam" id="PF02163">
    <property type="entry name" value="Peptidase_M50"/>
    <property type="match status" value="1"/>
</dbReference>
<evidence type="ECO:0000256" key="4">
    <source>
        <dbReference type="ARBA" id="ARBA00022528"/>
    </source>
</evidence>
<evidence type="ECO:0000256" key="3">
    <source>
        <dbReference type="ARBA" id="ARBA00007931"/>
    </source>
</evidence>
<evidence type="ECO:0000256" key="6">
    <source>
        <dbReference type="ARBA" id="ARBA00022670"/>
    </source>
</evidence>
<dbReference type="GO" id="GO:0008233">
    <property type="term" value="F:peptidase activity"/>
    <property type="evidence" value="ECO:0007669"/>
    <property type="project" value="UniProtKB-KW"/>
</dbReference>
<keyword evidence="4" id="KW-0150">Chloroplast</keyword>
<evidence type="ECO:0000256" key="10">
    <source>
        <dbReference type="ARBA" id="ARBA00022989"/>
    </source>
</evidence>
<dbReference type="GO" id="GO:0009507">
    <property type="term" value="C:chloroplast"/>
    <property type="evidence" value="ECO:0007669"/>
    <property type="project" value="UniProtKB-SubCell"/>
</dbReference>
<dbReference type="GO" id="GO:0006508">
    <property type="term" value="P:proteolysis"/>
    <property type="evidence" value="ECO:0007669"/>
    <property type="project" value="UniProtKB-KW"/>
</dbReference>